<evidence type="ECO:0000313" key="2">
    <source>
        <dbReference type="Proteomes" id="UP001184230"/>
    </source>
</evidence>
<accession>A0ABU1NF78</accession>
<comment type="caution">
    <text evidence="1">The sequence shown here is derived from an EMBL/GenBank/DDBJ whole genome shotgun (WGS) entry which is preliminary data.</text>
</comment>
<dbReference type="EMBL" id="JAVDRF010000005">
    <property type="protein sequence ID" value="MDR6536962.1"/>
    <property type="molecule type" value="Genomic_DNA"/>
</dbReference>
<organism evidence="1 2">
    <name type="scientific">Variovorax soli</name>
    <dbReference type="NCBI Taxonomy" id="376815"/>
    <lineage>
        <taxon>Bacteria</taxon>
        <taxon>Pseudomonadati</taxon>
        <taxon>Pseudomonadota</taxon>
        <taxon>Betaproteobacteria</taxon>
        <taxon>Burkholderiales</taxon>
        <taxon>Comamonadaceae</taxon>
        <taxon>Variovorax</taxon>
    </lineage>
</organism>
<dbReference type="RefSeq" id="WP_309902465.1">
    <property type="nucleotide sequence ID" value="NZ_JAVDRF010000005.1"/>
</dbReference>
<gene>
    <name evidence="1" type="ORF">J2739_002735</name>
</gene>
<evidence type="ECO:0000313" key="1">
    <source>
        <dbReference type="EMBL" id="MDR6536962.1"/>
    </source>
</evidence>
<protein>
    <submittedName>
        <fullName evidence="1">Uncharacterized protein</fullName>
    </submittedName>
</protein>
<sequence length="157" mass="17523">MAKKAVPENIGVQRSPKGRPIPIWRTVQQERMGEGTLTGHRIARDVMAFASENPDESEKLIEATIQSAMLDSLSEGGDSENDRASRKWAAIAFLSDMASYIAFAAQRVDFQARFESEAEYAVDLIKRLEPTNKTGPEVDQRARRAAREAIKKVMVSR</sequence>
<keyword evidence="2" id="KW-1185">Reference proteome</keyword>
<name>A0ABU1NF78_9BURK</name>
<proteinExistence type="predicted"/>
<dbReference type="Proteomes" id="UP001184230">
    <property type="component" value="Unassembled WGS sequence"/>
</dbReference>
<reference evidence="1 2" key="1">
    <citation type="submission" date="2023-07" db="EMBL/GenBank/DDBJ databases">
        <title>Sorghum-associated microbial communities from plants grown in Nebraska, USA.</title>
        <authorList>
            <person name="Schachtman D."/>
        </authorList>
    </citation>
    <scope>NUCLEOTIDE SEQUENCE [LARGE SCALE GENOMIC DNA]</scope>
    <source>
        <strain evidence="1 2">DS1781</strain>
    </source>
</reference>